<dbReference type="InterPro" id="IPR010998">
    <property type="entry name" value="Integrase_recombinase_N"/>
</dbReference>
<dbReference type="CDD" id="cd01189">
    <property type="entry name" value="INT_ICEBs1_C_like"/>
    <property type="match status" value="1"/>
</dbReference>
<sequence length="421" mass="46008">MSSRVRRDKGSGSIYQRSSDGLWVGYVTLPDGPDRKRRRKVITARDRATVQRKLRDLRAELDRTGDLPTASPTLEAWLTQWLDRIAAPRLKPRTLDTYRGYVDRYLVPTIGRIRLDKLTAAHVRKVHDAVTGQGLSSTTALQAHRILAKALTDAVREGRVSRNVATLTDAPRKAVSTRGALTAEQARTLLVSVAADDYQAAAWSVALLGGLRQGERLGLTWDAVDLERGMLTISWQLQRLTWSHGCGARRKDETWPCGKVRGGSCPKREVHIPAGQEAEQVHGGLWLTRPKSRAGWRQVPMAPLLATVLSTYMDAHPAGMAGLVFADPKTGVPMDPSRDTALWDAALRAAGLPDVALHSARHTTATLLYELGVPERTRVLIMGHSSATTTAGYTHVADPLMRDAMDRLGALLSPALLEGAS</sequence>
<evidence type="ECO:0000256" key="4">
    <source>
        <dbReference type="ARBA" id="ARBA00023172"/>
    </source>
</evidence>
<dbReference type="InterPro" id="IPR011010">
    <property type="entry name" value="DNA_brk_join_enz"/>
</dbReference>
<dbReference type="PROSITE" id="PS51898">
    <property type="entry name" value="TYR_RECOMBINASE"/>
    <property type="match status" value="1"/>
</dbReference>
<dbReference type="Gene3D" id="1.10.150.130">
    <property type="match status" value="1"/>
</dbReference>
<evidence type="ECO:0000313" key="9">
    <source>
        <dbReference type="Proteomes" id="UP000296469"/>
    </source>
</evidence>
<evidence type="ECO:0000256" key="3">
    <source>
        <dbReference type="ARBA" id="ARBA00023125"/>
    </source>
</evidence>
<keyword evidence="9" id="KW-1185">Reference proteome</keyword>
<proteinExistence type="inferred from homology"/>
<dbReference type="KEGG" id="celz:E5225_06690"/>
<accession>A0A4P7SHT8</accession>
<evidence type="ECO:0000256" key="2">
    <source>
        <dbReference type="ARBA" id="ARBA00022908"/>
    </source>
</evidence>
<dbReference type="PANTHER" id="PTHR30629">
    <property type="entry name" value="PROPHAGE INTEGRASE"/>
    <property type="match status" value="1"/>
</dbReference>
<organism evidence="8 9">
    <name type="scientific">Cellulomonas shaoxiangyii</name>
    <dbReference type="NCBI Taxonomy" id="2566013"/>
    <lineage>
        <taxon>Bacteria</taxon>
        <taxon>Bacillati</taxon>
        <taxon>Actinomycetota</taxon>
        <taxon>Actinomycetes</taxon>
        <taxon>Micrococcales</taxon>
        <taxon>Cellulomonadaceae</taxon>
        <taxon>Cellulomonas</taxon>
    </lineage>
</organism>
<dbReference type="Proteomes" id="UP000296469">
    <property type="component" value="Chromosome"/>
</dbReference>
<dbReference type="InterPro" id="IPR044068">
    <property type="entry name" value="CB"/>
</dbReference>
<evidence type="ECO:0000313" key="8">
    <source>
        <dbReference type="EMBL" id="QCB93281.1"/>
    </source>
</evidence>
<evidence type="ECO:0000256" key="5">
    <source>
        <dbReference type="PROSITE-ProRule" id="PRU01248"/>
    </source>
</evidence>
<dbReference type="Gene3D" id="1.10.443.10">
    <property type="entry name" value="Intergrase catalytic core"/>
    <property type="match status" value="1"/>
</dbReference>
<dbReference type="Pfam" id="PF00589">
    <property type="entry name" value="Phage_integrase"/>
    <property type="match status" value="1"/>
</dbReference>
<keyword evidence="2" id="KW-0229">DNA integration</keyword>
<dbReference type="InterPro" id="IPR050808">
    <property type="entry name" value="Phage_Integrase"/>
</dbReference>
<dbReference type="AlphaFoldDB" id="A0A4P7SHT8"/>
<evidence type="ECO:0000259" key="6">
    <source>
        <dbReference type="PROSITE" id="PS51898"/>
    </source>
</evidence>
<dbReference type="GO" id="GO:0015074">
    <property type="term" value="P:DNA integration"/>
    <property type="evidence" value="ECO:0007669"/>
    <property type="project" value="UniProtKB-KW"/>
</dbReference>
<dbReference type="GO" id="GO:0006310">
    <property type="term" value="P:DNA recombination"/>
    <property type="evidence" value="ECO:0007669"/>
    <property type="project" value="UniProtKB-KW"/>
</dbReference>
<dbReference type="PANTHER" id="PTHR30629:SF2">
    <property type="entry name" value="PROPHAGE INTEGRASE INTS-RELATED"/>
    <property type="match status" value="1"/>
</dbReference>
<keyword evidence="3 5" id="KW-0238">DNA-binding</keyword>
<dbReference type="InterPro" id="IPR013762">
    <property type="entry name" value="Integrase-like_cat_sf"/>
</dbReference>
<dbReference type="InterPro" id="IPR002104">
    <property type="entry name" value="Integrase_catalytic"/>
</dbReference>
<evidence type="ECO:0000259" key="7">
    <source>
        <dbReference type="PROSITE" id="PS51900"/>
    </source>
</evidence>
<comment type="similarity">
    <text evidence="1">Belongs to the 'phage' integrase family.</text>
</comment>
<keyword evidence="4" id="KW-0233">DNA recombination</keyword>
<gene>
    <name evidence="8" type="ORF">E5225_06690</name>
</gene>
<protein>
    <submittedName>
        <fullName evidence="8">Site-specific integrase</fullName>
    </submittedName>
</protein>
<dbReference type="SUPFAM" id="SSF56349">
    <property type="entry name" value="DNA breaking-rejoining enzymes"/>
    <property type="match status" value="1"/>
</dbReference>
<name>A0A4P7SHT8_9CELL</name>
<feature type="domain" description="Tyr recombinase" evidence="6">
    <location>
        <begin position="176"/>
        <end position="406"/>
    </location>
</feature>
<reference evidence="8 9" key="1">
    <citation type="submission" date="2019-04" db="EMBL/GenBank/DDBJ databases">
        <title>Isolation and identification of Cellulomonas shaoxiangyii sp. Nov. isolated from feces of the Tibetan antelopes (Pantholops hodgsonii) in the Qinghai-Tibet plateau of China.</title>
        <authorList>
            <person name="Tian Z."/>
        </authorList>
    </citation>
    <scope>NUCLEOTIDE SEQUENCE [LARGE SCALE GENOMIC DNA]</scope>
    <source>
        <strain evidence="8 9">Z28</strain>
    </source>
</reference>
<dbReference type="Pfam" id="PF14659">
    <property type="entry name" value="Phage_int_SAM_3"/>
    <property type="match status" value="1"/>
</dbReference>
<dbReference type="GO" id="GO:0003677">
    <property type="term" value="F:DNA binding"/>
    <property type="evidence" value="ECO:0007669"/>
    <property type="project" value="UniProtKB-UniRule"/>
</dbReference>
<dbReference type="EMBL" id="CP039291">
    <property type="protein sequence ID" value="QCB93281.1"/>
    <property type="molecule type" value="Genomic_DNA"/>
</dbReference>
<feature type="domain" description="Core-binding (CB)" evidence="7">
    <location>
        <begin position="72"/>
        <end position="155"/>
    </location>
</feature>
<dbReference type="OrthoDB" id="1822491at2"/>
<dbReference type="PROSITE" id="PS51900">
    <property type="entry name" value="CB"/>
    <property type="match status" value="1"/>
</dbReference>
<evidence type="ECO:0000256" key="1">
    <source>
        <dbReference type="ARBA" id="ARBA00008857"/>
    </source>
</evidence>
<dbReference type="InterPro" id="IPR004107">
    <property type="entry name" value="Integrase_SAM-like_N"/>
</dbReference>
<dbReference type="RefSeq" id="WP_135975132.1">
    <property type="nucleotide sequence ID" value="NZ_CP039291.1"/>
</dbReference>